<sequence length="250" mass="27908">MISTTVIRASNWATMRETQSSVGLRGIGAQCHLLENSALRPSSSDAETSVEEIKYIFPESSFSKERRALSLPTPAEIRAINAKSWRGGHPRPLGYSSGSHGRKPLTDYLLKPAPNSRGHSKVQIWSRNFKTSAKWISTLKHPIAFAHDDFFPRQISCYREARSPNFLNMIVPSANGSLCPALSSAIIRDLGEPDHHVCFQLPCSADPDKHHLKNKDYRVGQLARRPKSSGKSQRFGPWLTVTPLKSFDIF</sequence>
<dbReference type="Proteomes" id="UP000008142">
    <property type="component" value="Unassembled WGS sequence"/>
</dbReference>
<gene>
    <name evidence="1" type="ORF">HCEG_06803</name>
</gene>
<dbReference type="HOGENOM" id="CLU_1111121_0_0_1"/>
<reference evidence="2" key="1">
    <citation type="submission" date="2008-07" db="EMBL/GenBank/DDBJ databases">
        <title>Annotation of Ajellomyces capsulatus strain H88.</title>
        <authorList>
            <person name="Champion M."/>
            <person name="Cuomo C."/>
            <person name="Ma L.-J."/>
            <person name="Henn M.R."/>
            <person name="Sil A."/>
            <person name="Goldman B."/>
            <person name="Young S.K."/>
            <person name="Kodira C.D."/>
            <person name="Zeng Q."/>
            <person name="Koehrsen M."/>
            <person name="Alvarado L."/>
            <person name="Berlin A."/>
            <person name="Borenstein D."/>
            <person name="Chen Z."/>
            <person name="Engels R."/>
            <person name="Freedman E."/>
            <person name="Gellesch M."/>
            <person name="Goldberg J."/>
            <person name="Griggs A."/>
            <person name="Gujja S."/>
            <person name="Heiman D."/>
            <person name="Hepburn T."/>
            <person name="Howarth C."/>
            <person name="Jen D."/>
            <person name="Larson L."/>
            <person name="Lewis B."/>
            <person name="Mehta T."/>
            <person name="Park D."/>
            <person name="Pearson M."/>
            <person name="Roberts A."/>
            <person name="Saif S."/>
            <person name="Shea T."/>
            <person name="Shenoy N."/>
            <person name="Sisk P."/>
            <person name="Stolte C."/>
            <person name="Sykes S."/>
            <person name="Walk T."/>
            <person name="White J."/>
            <person name="Yandava C."/>
            <person name="Klein B."/>
            <person name="McEwen J.G."/>
            <person name="Puccia R."/>
            <person name="Goldman G.H."/>
            <person name="Felipe M.S."/>
            <person name="Nino-Vega G."/>
            <person name="San-Blas G."/>
            <person name="Taylor J."/>
            <person name="Mendoza L."/>
            <person name="Galagan J."/>
            <person name="Nusbaum C."/>
            <person name="Birren B."/>
        </authorList>
    </citation>
    <scope>NUCLEOTIDE SEQUENCE [LARGE SCALE GENOMIC DNA]</scope>
    <source>
        <strain evidence="2">H88</strain>
    </source>
</reference>
<proteinExistence type="predicted"/>
<evidence type="ECO:0000313" key="2">
    <source>
        <dbReference type="Proteomes" id="UP000008142"/>
    </source>
</evidence>
<dbReference type="VEuPathDB" id="FungiDB:I7I53_01115"/>
<accession>F0UND0</accession>
<dbReference type="OrthoDB" id="5404599at2759"/>
<name>F0UND0_AJEC8</name>
<dbReference type="EMBL" id="DS990640">
    <property type="protein sequence ID" value="EGC47588.1"/>
    <property type="molecule type" value="Genomic_DNA"/>
</dbReference>
<dbReference type="AlphaFoldDB" id="F0UND0"/>
<protein>
    <submittedName>
        <fullName evidence="1">Uncharacterized protein</fullName>
    </submittedName>
</protein>
<organism evidence="2">
    <name type="scientific">Ajellomyces capsulatus (strain H88)</name>
    <name type="common">Darling's disease fungus</name>
    <name type="synonym">Histoplasma capsulatum</name>
    <dbReference type="NCBI Taxonomy" id="544711"/>
    <lineage>
        <taxon>Eukaryota</taxon>
        <taxon>Fungi</taxon>
        <taxon>Dikarya</taxon>
        <taxon>Ascomycota</taxon>
        <taxon>Pezizomycotina</taxon>
        <taxon>Eurotiomycetes</taxon>
        <taxon>Eurotiomycetidae</taxon>
        <taxon>Onygenales</taxon>
        <taxon>Ajellomycetaceae</taxon>
        <taxon>Histoplasma</taxon>
    </lineage>
</organism>
<evidence type="ECO:0000313" key="1">
    <source>
        <dbReference type="EMBL" id="EGC47588.1"/>
    </source>
</evidence>